<evidence type="ECO:0008006" key="2">
    <source>
        <dbReference type="Google" id="ProtNLM"/>
    </source>
</evidence>
<gene>
    <name evidence="1" type="ORF">AAM4_0349</name>
</gene>
<reference evidence="1" key="1">
    <citation type="submission" date="2014-07" db="EMBL/GenBank/DDBJ databases">
        <authorList>
            <person name="Zhang J.E."/>
            <person name="Yang H."/>
            <person name="Guo J."/>
            <person name="Deng Z."/>
            <person name="Luo H."/>
            <person name="Luo M."/>
            <person name="Zhao B."/>
        </authorList>
    </citation>
    <scope>NUCLEOTIDE SEQUENCE</scope>
    <source>
        <strain evidence="1">AM4</strain>
    </source>
</reference>
<proteinExistence type="predicted"/>
<sequence length="68" mass="7684">MMDKDLKKLVKALRAAGYSVEETRRGHIRVSKDGRLLTTFSGTASDRRSLANGLAPLKRDGFQWPPRR</sequence>
<dbReference type="AlphaFoldDB" id="A0A1L7RLT5"/>
<name>A0A1L7RLT5_9ACTO</name>
<evidence type="ECO:0000313" key="1">
    <source>
        <dbReference type="EMBL" id="CED90244.1"/>
    </source>
</evidence>
<dbReference type="RefSeq" id="WP_210578546.1">
    <property type="nucleotide sequence ID" value="NZ_LK995470.1"/>
</dbReference>
<dbReference type="EMBL" id="LK995470">
    <property type="protein sequence ID" value="CED90244.1"/>
    <property type="molecule type" value="Genomic_DNA"/>
</dbReference>
<organism evidence="1">
    <name type="scientific">Actinomyces succiniciruminis</name>
    <dbReference type="NCBI Taxonomy" id="1522002"/>
    <lineage>
        <taxon>Bacteria</taxon>
        <taxon>Bacillati</taxon>
        <taxon>Actinomycetota</taxon>
        <taxon>Actinomycetes</taxon>
        <taxon>Actinomycetales</taxon>
        <taxon>Actinomycetaceae</taxon>
        <taxon>Actinomyces</taxon>
    </lineage>
</organism>
<protein>
    <recommendedName>
        <fullName evidence="2">YcfA-like protein</fullName>
    </recommendedName>
</protein>
<accession>A0A1L7RLT5</accession>